<sequence length="503" mass="54245">AITTVKQTLPGSIRPFMSETVKSTNGSDYRNWELAAKSEYRFELEANTSLAIRLTSGTAEVYGAELAPGRLYLFGGEFTWLNGLSCLYLCSSHVTGRPSTEYTSDETPMVPLINIHTAFEQMRILAHRTLTANQLETAKSRPPRVLVLGPENSGKTSACKIWCNYAIRGRSWCPTLINLDVSDGGWTIPGTVSACPLSSAIPTCTPANPFGATATSAPTALSSSALLPVVHWFGHTDAKRNQQLIERLIRTLASSVKQKFQQDHTLNASGFIIDTPAAFSTSNAQGDSKYNLIKICVEAFDVNTILIMGHDKLSVELQRVFGGSEGITVLKVPKSGGVVELDYAYQTRVVASQIRAYFYGTPLYLPPSMNPATAQLGGEATTETTLSPFSVTLNANDLQIYRIGSSVLVPSSALPIGATRAIGEIQPVRVDVESGGILHSVLALLAPFDSSPSDEMLLQQEVTGFLIVTAIDMPRRKITVLAPSQGSLVGRTALIGSLEWQDR</sequence>
<dbReference type="Gene3D" id="2.60.120.1030">
    <property type="entry name" value="Clp1, DNA binding domain"/>
    <property type="match status" value="1"/>
</dbReference>
<keyword evidence="4" id="KW-0507">mRNA processing</keyword>
<dbReference type="Pfam" id="PF06807">
    <property type="entry name" value="Clp1"/>
    <property type="match status" value="1"/>
</dbReference>
<dbReference type="GO" id="GO:0051731">
    <property type="term" value="F:polynucleotide 5'-hydroxyl-kinase activity"/>
    <property type="evidence" value="ECO:0007669"/>
    <property type="project" value="InterPro"/>
</dbReference>
<dbReference type="InterPro" id="IPR010655">
    <property type="entry name" value="Clp1_C"/>
</dbReference>
<dbReference type="InterPro" id="IPR038238">
    <property type="entry name" value="Clp1_C_sf"/>
</dbReference>
<evidence type="ECO:0000313" key="11">
    <source>
        <dbReference type="EMBL" id="CAE6397656.1"/>
    </source>
</evidence>
<protein>
    <recommendedName>
        <fullName evidence="3">Polynucleotide 5'-hydroxyl-kinase GRC3</fullName>
    </recommendedName>
    <alternativeName>
        <fullName evidence="2">Polynucleotide 5'-hydroxyl-kinase grc3</fullName>
    </alternativeName>
</protein>
<dbReference type="GO" id="GO:0005849">
    <property type="term" value="C:mRNA cleavage factor complex"/>
    <property type="evidence" value="ECO:0007669"/>
    <property type="project" value="InterPro"/>
</dbReference>
<keyword evidence="7" id="KW-0539">Nucleus</keyword>
<reference evidence="11" key="1">
    <citation type="submission" date="2021-01" db="EMBL/GenBank/DDBJ databases">
        <authorList>
            <person name="Kaushik A."/>
        </authorList>
    </citation>
    <scope>NUCLEOTIDE SEQUENCE</scope>
    <source>
        <strain evidence="11">AG1-1C</strain>
    </source>
</reference>
<dbReference type="InterPro" id="IPR045116">
    <property type="entry name" value="Clp1/Grc3"/>
</dbReference>
<dbReference type="InterPro" id="IPR038239">
    <property type="entry name" value="Clp1_N_sf"/>
</dbReference>
<feature type="domain" description="Clp1 N-terminal" evidence="9">
    <location>
        <begin position="33"/>
        <end position="124"/>
    </location>
</feature>
<dbReference type="InterPro" id="IPR028606">
    <property type="entry name" value="Clp1"/>
</dbReference>
<comment type="caution">
    <text evidence="11">The sequence shown here is derived from an EMBL/GenBank/DDBJ whole genome shotgun (WGS) entry which is preliminary data.</text>
</comment>
<dbReference type="GO" id="GO:0006388">
    <property type="term" value="P:tRNA splicing, via endonucleolytic cleavage and ligation"/>
    <property type="evidence" value="ECO:0007669"/>
    <property type="project" value="TreeGrafter"/>
</dbReference>
<comment type="subcellular location">
    <subcellularLocation>
        <location evidence="1">Nucleus</location>
    </subcellularLocation>
</comment>
<feature type="non-terminal residue" evidence="11">
    <location>
        <position position="1"/>
    </location>
</feature>
<keyword evidence="5" id="KW-0547">Nucleotide-binding</keyword>
<evidence type="ECO:0000259" key="9">
    <source>
        <dbReference type="Pfam" id="PF16573"/>
    </source>
</evidence>
<dbReference type="PANTHER" id="PTHR12755">
    <property type="entry name" value="CLEAVAGE/POLYADENYLATION FACTOR IA SUBUNIT CLP1P"/>
    <property type="match status" value="1"/>
</dbReference>
<dbReference type="Proteomes" id="UP000663846">
    <property type="component" value="Unassembled WGS sequence"/>
</dbReference>
<dbReference type="Gene3D" id="3.40.50.300">
    <property type="entry name" value="P-loop containing nucleotide triphosphate hydrolases"/>
    <property type="match status" value="1"/>
</dbReference>
<dbReference type="Pfam" id="PF16573">
    <property type="entry name" value="CLP1_N"/>
    <property type="match status" value="1"/>
</dbReference>
<dbReference type="InterPro" id="IPR032324">
    <property type="entry name" value="Clp1_N"/>
</dbReference>
<gene>
    <name evidence="11" type="ORF">RDB_LOCUS51826</name>
</gene>
<dbReference type="Pfam" id="PF16575">
    <property type="entry name" value="CLP1_P"/>
    <property type="match status" value="1"/>
</dbReference>
<evidence type="ECO:0000256" key="5">
    <source>
        <dbReference type="ARBA" id="ARBA00022741"/>
    </source>
</evidence>
<organism evidence="11 12">
    <name type="scientific">Rhizoctonia solani</name>
    <dbReference type="NCBI Taxonomy" id="456999"/>
    <lineage>
        <taxon>Eukaryota</taxon>
        <taxon>Fungi</taxon>
        <taxon>Dikarya</taxon>
        <taxon>Basidiomycota</taxon>
        <taxon>Agaricomycotina</taxon>
        <taxon>Agaricomycetes</taxon>
        <taxon>Cantharellales</taxon>
        <taxon>Ceratobasidiaceae</taxon>
        <taxon>Rhizoctonia</taxon>
    </lineage>
</organism>
<dbReference type="Gene3D" id="2.40.30.330">
    <property type="entry name" value="Pre-mRNA cleavage complex subunit Clp1, C-terminal domain"/>
    <property type="match status" value="1"/>
</dbReference>
<evidence type="ECO:0000256" key="3">
    <source>
        <dbReference type="ARBA" id="ARBA00019824"/>
    </source>
</evidence>
<evidence type="ECO:0000256" key="1">
    <source>
        <dbReference type="ARBA" id="ARBA00004123"/>
    </source>
</evidence>
<evidence type="ECO:0000256" key="2">
    <source>
        <dbReference type="ARBA" id="ARBA00018706"/>
    </source>
</evidence>
<feature type="domain" description="Clp1 C-terminal" evidence="8">
    <location>
        <begin position="386"/>
        <end position="502"/>
    </location>
</feature>
<dbReference type="EMBL" id="CAJMWS010000300">
    <property type="protein sequence ID" value="CAE6397656.1"/>
    <property type="molecule type" value="Genomic_DNA"/>
</dbReference>
<dbReference type="AlphaFoldDB" id="A0A8H3A2R2"/>
<dbReference type="GO" id="GO:0005524">
    <property type="term" value="F:ATP binding"/>
    <property type="evidence" value="ECO:0007669"/>
    <property type="project" value="UniProtKB-KW"/>
</dbReference>
<proteinExistence type="inferred from homology"/>
<evidence type="ECO:0000256" key="6">
    <source>
        <dbReference type="ARBA" id="ARBA00022840"/>
    </source>
</evidence>
<dbReference type="GO" id="GO:0031124">
    <property type="term" value="P:mRNA 3'-end processing"/>
    <property type="evidence" value="ECO:0007669"/>
    <property type="project" value="InterPro"/>
</dbReference>
<keyword evidence="6" id="KW-0067">ATP-binding</keyword>
<name>A0A8H3A2R2_9AGAM</name>
<dbReference type="HAMAP" id="MF_03035">
    <property type="entry name" value="Clp1"/>
    <property type="match status" value="1"/>
</dbReference>
<evidence type="ECO:0000259" key="10">
    <source>
        <dbReference type="Pfam" id="PF16575"/>
    </source>
</evidence>
<evidence type="ECO:0000256" key="7">
    <source>
        <dbReference type="ARBA" id="ARBA00023242"/>
    </source>
</evidence>
<accession>A0A8H3A2R2</accession>
<dbReference type="InterPro" id="IPR027417">
    <property type="entry name" value="P-loop_NTPase"/>
</dbReference>
<evidence type="ECO:0000256" key="4">
    <source>
        <dbReference type="ARBA" id="ARBA00022664"/>
    </source>
</evidence>
<feature type="domain" description="Clp1 P-loop" evidence="10">
    <location>
        <begin position="149"/>
        <end position="360"/>
    </location>
</feature>
<evidence type="ECO:0000313" key="12">
    <source>
        <dbReference type="Proteomes" id="UP000663846"/>
    </source>
</evidence>
<evidence type="ECO:0000259" key="8">
    <source>
        <dbReference type="Pfam" id="PF06807"/>
    </source>
</evidence>
<dbReference type="PANTHER" id="PTHR12755:SF6">
    <property type="entry name" value="POLYRIBONUCLEOTIDE 5'-HYDROXYL-KINASE CLP1"/>
    <property type="match status" value="1"/>
</dbReference>
<dbReference type="InterPro" id="IPR032319">
    <property type="entry name" value="CLP1_P"/>
</dbReference>